<dbReference type="Proteomes" id="UP001565369">
    <property type="component" value="Unassembled WGS sequence"/>
</dbReference>
<comment type="caution">
    <text evidence="2">The sequence shown here is derived from an EMBL/GenBank/DDBJ whole genome shotgun (WGS) entry which is preliminary data.</text>
</comment>
<dbReference type="EMBL" id="JBGBZJ010000001">
    <property type="protein sequence ID" value="MEY9451082.1"/>
    <property type="molecule type" value="Genomic_DNA"/>
</dbReference>
<name>A0ABV4FIC7_9BRAD</name>
<organism evidence="2 3">
    <name type="scientific">Bradyrhizobium ottawaense</name>
    <dbReference type="NCBI Taxonomy" id="931866"/>
    <lineage>
        <taxon>Bacteria</taxon>
        <taxon>Pseudomonadati</taxon>
        <taxon>Pseudomonadota</taxon>
        <taxon>Alphaproteobacteria</taxon>
        <taxon>Hyphomicrobiales</taxon>
        <taxon>Nitrobacteraceae</taxon>
        <taxon>Bradyrhizobium</taxon>
    </lineage>
</organism>
<sequence>MLSNRGLNGESIRPGGQTESRSLPGNGFTAIPKPPSNVVGFQVIHSILPGFNSLVARISGFDPIVQDVQKLKGAV</sequence>
<proteinExistence type="predicted"/>
<accession>A0ABV4FIC7</accession>
<feature type="region of interest" description="Disordered" evidence="1">
    <location>
        <begin position="1"/>
        <end position="29"/>
    </location>
</feature>
<gene>
    <name evidence="2" type="ORF">ABIG07_000030</name>
</gene>
<evidence type="ECO:0000256" key="1">
    <source>
        <dbReference type="SAM" id="MobiDB-lite"/>
    </source>
</evidence>
<protein>
    <submittedName>
        <fullName evidence="2">Uncharacterized protein</fullName>
    </submittedName>
</protein>
<evidence type="ECO:0000313" key="3">
    <source>
        <dbReference type="Proteomes" id="UP001565369"/>
    </source>
</evidence>
<keyword evidence="3" id="KW-1185">Reference proteome</keyword>
<reference evidence="2 3" key="1">
    <citation type="submission" date="2024-07" db="EMBL/GenBank/DDBJ databases">
        <title>Genomic Encyclopedia of Type Strains, Phase V (KMG-V): Genome sequencing to study the core and pangenomes of soil and plant-associated prokaryotes.</title>
        <authorList>
            <person name="Whitman W."/>
        </authorList>
    </citation>
    <scope>NUCLEOTIDE SEQUENCE [LARGE SCALE GENOMIC DNA]</scope>
    <source>
        <strain evidence="2 3">USDA 152</strain>
    </source>
</reference>
<evidence type="ECO:0000313" key="2">
    <source>
        <dbReference type="EMBL" id="MEY9451082.1"/>
    </source>
</evidence>